<dbReference type="GeneID" id="19739964"/>
<gene>
    <name evidence="1" type="primary">orf113</name>
</gene>
<organism evidence="1">
    <name type="scientific">Cylindrotheca closterium</name>
    <dbReference type="NCBI Taxonomy" id="2856"/>
    <lineage>
        <taxon>Eukaryota</taxon>
        <taxon>Sar</taxon>
        <taxon>Stramenopiles</taxon>
        <taxon>Ochrophyta</taxon>
        <taxon>Bacillariophyta</taxon>
        <taxon>Bacillariophyceae</taxon>
        <taxon>Bacillariophycidae</taxon>
        <taxon>Bacillariales</taxon>
        <taxon>Bacillariaceae</taxon>
        <taxon>Cylindrotheca</taxon>
    </lineage>
</organism>
<protein>
    <submittedName>
        <fullName evidence="1">Uncharacterized protein</fullName>
    </submittedName>
</protein>
<dbReference type="AlphaFoldDB" id="A0A023IP22"/>
<geneLocation type="chloroplast" evidence="1"/>
<dbReference type="GO" id="GO:0004540">
    <property type="term" value="F:RNA nuclease activity"/>
    <property type="evidence" value="ECO:0007669"/>
    <property type="project" value="InterPro"/>
</dbReference>
<proteinExistence type="predicted"/>
<dbReference type="EMBL" id="KC509522">
    <property type="protein sequence ID" value="AGY78399.1"/>
    <property type="molecule type" value="Genomic_DNA"/>
</dbReference>
<evidence type="ECO:0000313" key="1">
    <source>
        <dbReference type="EMBL" id="AGY78399.1"/>
    </source>
</evidence>
<sequence length="113" mass="12681">MKAINKYGLVGYVEPGGELPSSALIDDYHQHLKTFYVRNQSTLNLNGAYRGERAIIVHNRTHGQVLIFRADTKELWTPSHLDKTQMRRYLETGAIGNQKLVLPTGTSAPSKES</sequence>
<dbReference type="RefSeq" id="YP_009029002.1">
    <property type="nucleotide sequence ID" value="NC_024082.1"/>
</dbReference>
<reference evidence="1" key="1">
    <citation type="journal article" date="2014" name="Genome Biol. Evol.">
        <title>Serial gene losses and foreign DNA underlie size and sequence variation in the plastid genomes of diatoms.</title>
        <authorList>
            <person name="Ruck E.C."/>
            <person name="Nakov T."/>
            <person name="Jansen R.K."/>
            <person name="Theriot E.C."/>
            <person name="Alverson A.J."/>
        </authorList>
    </citation>
    <scope>NUCLEOTIDE SEQUENCE</scope>
    <source>
        <strain evidence="1">Ccmp1855</strain>
    </source>
</reference>
<name>A0A023IP22_9STRA</name>
<keyword evidence="1" id="KW-0934">Plastid</keyword>
<dbReference type="InterPro" id="IPR037178">
    <property type="entry name" value="ColicinD_C_sf"/>
</dbReference>
<accession>A0A023IP22</accession>
<dbReference type="Gene3D" id="3.10.450.200">
    <property type="match status" value="1"/>
</dbReference>
<keyword evidence="1" id="KW-0150">Chloroplast</keyword>